<evidence type="ECO:0000259" key="2">
    <source>
        <dbReference type="PROSITE" id="PS50110"/>
    </source>
</evidence>
<dbReference type="PANTHER" id="PTHR37299">
    <property type="entry name" value="TRANSCRIPTIONAL REGULATOR-RELATED"/>
    <property type="match status" value="1"/>
</dbReference>
<name>A0A1M5ITA8_9BACT</name>
<proteinExistence type="predicted"/>
<dbReference type="Gene3D" id="3.40.50.2300">
    <property type="match status" value="1"/>
</dbReference>
<dbReference type="SMART" id="SM00448">
    <property type="entry name" value="REC"/>
    <property type="match status" value="1"/>
</dbReference>
<dbReference type="GO" id="GO:0003677">
    <property type="term" value="F:DNA binding"/>
    <property type="evidence" value="ECO:0007669"/>
    <property type="project" value="InterPro"/>
</dbReference>
<accession>A0A1M5ITA8</accession>
<evidence type="ECO:0000256" key="1">
    <source>
        <dbReference type="PROSITE-ProRule" id="PRU00169"/>
    </source>
</evidence>
<dbReference type="SMART" id="SM00850">
    <property type="entry name" value="LytTR"/>
    <property type="match status" value="1"/>
</dbReference>
<feature type="domain" description="HTH LytTR-type" evidence="3">
    <location>
        <begin position="150"/>
        <end position="255"/>
    </location>
</feature>
<dbReference type="Pfam" id="PF04397">
    <property type="entry name" value="LytTR"/>
    <property type="match status" value="1"/>
</dbReference>
<dbReference type="STRING" id="1194090.SAMN05443144_12455"/>
<dbReference type="Gene3D" id="2.40.50.1020">
    <property type="entry name" value="LytTr DNA-binding domain"/>
    <property type="match status" value="1"/>
</dbReference>
<evidence type="ECO:0000313" key="5">
    <source>
        <dbReference type="Proteomes" id="UP000184041"/>
    </source>
</evidence>
<dbReference type="InterPro" id="IPR001789">
    <property type="entry name" value="Sig_transdc_resp-reg_receiver"/>
</dbReference>
<dbReference type="OrthoDB" id="1646880at2"/>
<protein>
    <submittedName>
        <fullName evidence="4">Two component transcriptional regulator, LytTR family</fullName>
    </submittedName>
</protein>
<dbReference type="PANTHER" id="PTHR37299:SF1">
    <property type="entry name" value="STAGE 0 SPORULATION PROTEIN A HOMOLOG"/>
    <property type="match status" value="1"/>
</dbReference>
<keyword evidence="5" id="KW-1185">Reference proteome</keyword>
<feature type="domain" description="Response regulatory" evidence="2">
    <location>
        <begin position="3"/>
        <end position="116"/>
    </location>
</feature>
<dbReference type="Proteomes" id="UP000184041">
    <property type="component" value="Unassembled WGS sequence"/>
</dbReference>
<evidence type="ECO:0000259" key="3">
    <source>
        <dbReference type="PROSITE" id="PS50930"/>
    </source>
</evidence>
<dbReference type="FunFam" id="3.40.50.2300:FF:000051">
    <property type="entry name" value="Two-component response regulator yehT"/>
    <property type="match status" value="1"/>
</dbReference>
<dbReference type="PROSITE" id="PS50930">
    <property type="entry name" value="HTH_LYTTR"/>
    <property type="match status" value="1"/>
</dbReference>
<dbReference type="SUPFAM" id="SSF52172">
    <property type="entry name" value="CheY-like"/>
    <property type="match status" value="1"/>
</dbReference>
<gene>
    <name evidence="4" type="ORF">SAMN05443144_12455</name>
</gene>
<dbReference type="PROSITE" id="PS50110">
    <property type="entry name" value="RESPONSE_REGULATORY"/>
    <property type="match status" value="1"/>
</dbReference>
<organism evidence="4 5">
    <name type="scientific">Fodinibius roseus</name>
    <dbReference type="NCBI Taxonomy" id="1194090"/>
    <lineage>
        <taxon>Bacteria</taxon>
        <taxon>Pseudomonadati</taxon>
        <taxon>Balneolota</taxon>
        <taxon>Balneolia</taxon>
        <taxon>Balneolales</taxon>
        <taxon>Balneolaceae</taxon>
        <taxon>Fodinibius</taxon>
    </lineage>
</organism>
<dbReference type="GO" id="GO:0000156">
    <property type="term" value="F:phosphorelay response regulator activity"/>
    <property type="evidence" value="ECO:0007669"/>
    <property type="project" value="InterPro"/>
</dbReference>
<dbReference type="Pfam" id="PF00072">
    <property type="entry name" value="Response_reg"/>
    <property type="match status" value="1"/>
</dbReference>
<reference evidence="4 5" key="1">
    <citation type="submission" date="2016-11" db="EMBL/GenBank/DDBJ databases">
        <authorList>
            <person name="Jaros S."/>
            <person name="Januszkiewicz K."/>
            <person name="Wedrychowicz H."/>
        </authorList>
    </citation>
    <scope>NUCLEOTIDE SEQUENCE [LARGE SCALE GENOMIC DNA]</scope>
    <source>
        <strain evidence="4 5">DSM 21986</strain>
    </source>
</reference>
<dbReference type="InterPro" id="IPR046947">
    <property type="entry name" value="LytR-like"/>
</dbReference>
<keyword evidence="1" id="KW-0597">Phosphoprotein</keyword>
<evidence type="ECO:0000313" key="4">
    <source>
        <dbReference type="EMBL" id="SHG31562.1"/>
    </source>
</evidence>
<dbReference type="EMBL" id="FQUS01000024">
    <property type="protein sequence ID" value="SHG31562.1"/>
    <property type="molecule type" value="Genomic_DNA"/>
</dbReference>
<dbReference type="InterPro" id="IPR007492">
    <property type="entry name" value="LytTR_DNA-bd_dom"/>
</dbReference>
<dbReference type="InterPro" id="IPR011006">
    <property type="entry name" value="CheY-like_superfamily"/>
</dbReference>
<feature type="modified residue" description="4-aspartylphosphate" evidence="1">
    <location>
        <position position="54"/>
    </location>
</feature>
<dbReference type="RefSeq" id="WP_073067572.1">
    <property type="nucleotide sequence ID" value="NZ_FQUS01000024.1"/>
</dbReference>
<dbReference type="AlphaFoldDB" id="A0A1M5ITA8"/>
<sequence length="257" mass="29674">MIQTIIADDESFARENIRLRLLEHDKFNIIAECSTGSETLDKINEHQPDLLFLDIRMPELTGLEVLYKLDEISDLQVIFITAYDEYAIKAFELNAVDYLLKPIDSTRFHEALQRVQKNLNAVDSKQLGKIVRAIDSIQETTGRQKLPSRIKIKNKGRIRFIPTDEIIYLEAAGDYVELHIKGSDKSYLKRETMKQMVKELSPAFIRIHRSYIIKKDEILELKTSNNDKWSVILHDGTELKVSGGYKAELQQMSKTAF</sequence>